<name>A0A0K9XDD0_9ACTN</name>
<keyword evidence="2" id="KW-1185">Reference proteome</keyword>
<reference evidence="2" key="1">
    <citation type="submission" date="2015-07" db="EMBL/GenBank/DDBJ databases">
        <title>Draft genome sequence of Streptomyces sp. CMAA 1322, a bacterium isolated from Caatinga biome, from dry forest semiarid of Brazil.</title>
        <authorList>
            <person name="Santos S.N."/>
            <person name="Gacesa R."/>
            <person name="Taketani R.G."/>
            <person name="Long P.F."/>
            <person name="Melo I.S."/>
        </authorList>
    </citation>
    <scope>NUCLEOTIDE SEQUENCE [LARGE SCALE GENOMIC DNA]</scope>
    <source>
        <strain evidence="2">CMAA 1322</strain>
    </source>
</reference>
<proteinExistence type="predicted"/>
<protein>
    <submittedName>
        <fullName evidence="1">Uncharacterized protein</fullName>
    </submittedName>
</protein>
<dbReference type="AlphaFoldDB" id="A0A0K9XDD0"/>
<evidence type="ECO:0000313" key="1">
    <source>
        <dbReference type="EMBL" id="KNB50652.1"/>
    </source>
</evidence>
<evidence type="ECO:0000313" key="2">
    <source>
        <dbReference type="Proteomes" id="UP000037288"/>
    </source>
</evidence>
<gene>
    <name evidence="1" type="ORF">AC230_21270</name>
</gene>
<dbReference type="STRING" id="1678637.AC230_21270"/>
<comment type="caution">
    <text evidence="1">The sequence shown here is derived from an EMBL/GenBank/DDBJ whole genome shotgun (WGS) entry which is preliminary data.</text>
</comment>
<accession>A0A0K9XDD0</accession>
<dbReference type="EMBL" id="LFXA01000014">
    <property type="protein sequence ID" value="KNB50652.1"/>
    <property type="molecule type" value="Genomic_DNA"/>
</dbReference>
<sequence>MAVIQRLHVYRAERDQSCAFGLKCCEALSSHQPGADPHIKMYPVLGGLPLGDALEVQPWADT</sequence>
<dbReference type="Proteomes" id="UP000037288">
    <property type="component" value="Unassembled WGS sequence"/>
</dbReference>
<organism evidence="1 2">
    <name type="scientific">Streptomyces caatingaensis</name>
    <dbReference type="NCBI Taxonomy" id="1678637"/>
    <lineage>
        <taxon>Bacteria</taxon>
        <taxon>Bacillati</taxon>
        <taxon>Actinomycetota</taxon>
        <taxon>Actinomycetes</taxon>
        <taxon>Kitasatosporales</taxon>
        <taxon>Streptomycetaceae</taxon>
        <taxon>Streptomyces</taxon>
    </lineage>
</organism>